<dbReference type="PROSITE" id="PS00107">
    <property type="entry name" value="PROTEIN_KINASE_ATP"/>
    <property type="match status" value="1"/>
</dbReference>
<feature type="domain" description="Apple" evidence="10">
    <location>
        <begin position="28"/>
        <end position="112"/>
    </location>
</feature>
<dbReference type="OrthoDB" id="4062651at2759"/>
<feature type="domain" description="Protein kinase" evidence="9">
    <location>
        <begin position="198"/>
        <end position="482"/>
    </location>
</feature>
<keyword evidence="5 6" id="KW-0067">ATP-binding</keyword>
<dbReference type="PANTHER" id="PTHR27002">
    <property type="entry name" value="RECEPTOR-LIKE SERINE/THREONINE-PROTEIN KINASE SD1-8"/>
    <property type="match status" value="1"/>
</dbReference>
<evidence type="ECO:0000259" key="10">
    <source>
        <dbReference type="PROSITE" id="PS50948"/>
    </source>
</evidence>
<feature type="region of interest" description="Disordered" evidence="7">
    <location>
        <begin position="486"/>
        <end position="512"/>
    </location>
</feature>
<evidence type="ECO:0000256" key="5">
    <source>
        <dbReference type="ARBA" id="ARBA00022840"/>
    </source>
</evidence>
<dbReference type="GO" id="GO:0004674">
    <property type="term" value="F:protein serine/threonine kinase activity"/>
    <property type="evidence" value="ECO:0007669"/>
    <property type="project" value="UniProtKB-KW"/>
</dbReference>
<protein>
    <submittedName>
        <fullName evidence="12">Serine/threonine-protein kinase receptor</fullName>
    </submittedName>
</protein>
<keyword evidence="8" id="KW-0472">Membrane</keyword>
<gene>
    <name evidence="12" type="primary">LOC108852321</name>
</gene>
<dbReference type="SMART" id="SM00220">
    <property type="entry name" value="S_TKc"/>
    <property type="match status" value="1"/>
</dbReference>
<dbReference type="InterPro" id="IPR008271">
    <property type="entry name" value="Ser/Thr_kinase_AS"/>
</dbReference>
<reference evidence="11" key="1">
    <citation type="journal article" date="2019" name="Database">
        <title>The radish genome database (RadishGD): an integrated information resource for radish genomics.</title>
        <authorList>
            <person name="Yu H.J."/>
            <person name="Baek S."/>
            <person name="Lee Y.J."/>
            <person name="Cho A."/>
            <person name="Mun J.H."/>
        </authorList>
    </citation>
    <scope>NUCLEOTIDE SEQUENCE [LARGE SCALE GENOMIC DNA]</scope>
    <source>
        <strain evidence="11">cv. WK10039</strain>
    </source>
</reference>
<evidence type="ECO:0000313" key="12">
    <source>
        <dbReference type="RefSeq" id="XP_056864583.1"/>
    </source>
</evidence>
<evidence type="ECO:0000313" key="11">
    <source>
        <dbReference type="Proteomes" id="UP000504610"/>
    </source>
</evidence>
<dbReference type="SMART" id="SM00473">
    <property type="entry name" value="PAN_AP"/>
    <property type="match status" value="1"/>
</dbReference>
<name>A0A9W3DMB0_RAPSA</name>
<dbReference type="Pfam" id="PF08276">
    <property type="entry name" value="PAN_2"/>
    <property type="match status" value="1"/>
</dbReference>
<keyword evidence="4 12" id="KW-0418">Kinase</keyword>
<dbReference type="InterPro" id="IPR011009">
    <property type="entry name" value="Kinase-like_dom_sf"/>
</dbReference>
<keyword evidence="12" id="KW-0675">Receptor</keyword>
<dbReference type="Pfam" id="PF00069">
    <property type="entry name" value="Pkinase"/>
    <property type="match status" value="1"/>
</dbReference>
<dbReference type="InterPro" id="IPR017441">
    <property type="entry name" value="Protein_kinase_ATP_BS"/>
</dbReference>
<sequence>MFSRVSVANCFREESKWRRFKWKLRETCSDDDGFQPLKNMKLIPETDNWTISYEGVGLEECKERCLKTCNCTAFANTDMPNGVRSCVMWTRSLEDTRRYSTNRGQNLYVKLAALDMERKRKNQNKKKLTIGLIVCGSLLLLLIVGVVTFCCWKRYKNAVLLAPVEVTNQSLPLDEEEMTNGGLTSPFIQFDVIAQATNNFQDKIGSGGFANVYRGRLVDGRDIAVKRLYKLTDDAIQGFWNEVNLIALLQHTNLVRVIGYFHDPETKILVYEYLPNSSLNTYIYKTTRSNVLDWNKRMDIAKGIARGLLYLHQDSRVRVIHLDLKLSNVLLCDQMIPKISDFGTAKRLDGEDTQAVTNTVTGTRCYMAPEYAIDGVCSLKADVFSFGVLLLEMVSGINVIEFNKQDDGHQRFLRFTWNLWLQGKVLKIVDQYFTSSSSSTSYQPEEALRCIQIALLCVQAHAEDRPLMDSIILMLGSQNEVIRLPKPPLEADSLPEQDPQDESSTTSTVATA</sequence>
<dbReference type="RefSeq" id="XP_056864583.1">
    <property type="nucleotide sequence ID" value="XM_057008603.1"/>
</dbReference>
<evidence type="ECO:0000256" key="7">
    <source>
        <dbReference type="SAM" id="MobiDB-lite"/>
    </source>
</evidence>
<keyword evidence="2" id="KW-0808">Transferase</keyword>
<evidence type="ECO:0000259" key="9">
    <source>
        <dbReference type="PROSITE" id="PS50011"/>
    </source>
</evidence>
<dbReference type="GO" id="GO:0005524">
    <property type="term" value="F:ATP binding"/>
    <property type="evidence" value="ECO:0007669"/>
    <property type="project" value="UniProtKB-UniRule"/>
</dbReference>
<dbReference type="Gene3D" id="3.30.200.20">
    <property type="entry name" value="Phosphorylase Kinase, domain 1"/>
    <property type="match status" value="1"/>
</dbReference>
<keyword evidence="8" id="KW-0812">Transmembrane</keyword>
<evidence type="ECO:0000256" key="2">
    <source>
        <dbReference type="ARBA" id="ARBA00022679"/>
    </source>
</evidence>
<feature type="compositionally biased region" description="Polar residues" evidence="7">
    <location>
        <begin position="502"/>
        <end position="512"/>
    </location>
</feature>
<keyword evidence="3 6" id="KW-0547">Nucleotide-binding</keyword>
<keyword evidence="1" id="KW-0723">Serine/threonine-protein kinase</keyword>
<dbReference type="AlphaFoldDB" id="A0A9W3DMB0"/>
<dbReference type="Gene3D" id="1.10.510.10">
    <property type="entry name" value="Transferase(Phosphotransferase) domain 1"/>
    <property type="match status" value="1"/>
</dbReference>
<keyword evidence="8" id="KW-1133">Transmembrane helix</keyword>
<evidence type="ECO:0000256" key="3">
    <source>
        <dbReference type="ARBA" id="ARBA00022741"/>
    </source>
</evidence>
<evidence type="ECO:0000256" key="6">
    <source>
        <dbReference type="PROSITE-ProRule" id="PRU10141"/>
    </source>
</evidence>
<reference evidence="12" key="2">
    <citation type="submission" date="2025-08" db="UniProtKB">
        <authorList>
            <consortium name="RefSeq"/>
        </authorList>
    </citation>
    <scope>IDENTIFICATION</scope>
    <source>
        <tissue evidence="12">Leaf</tissue>
    </source>
</reference>
<dbReference type="Proteomes" id="UP000504610">
    <property type="component" value="Chromosome 4"/>
</dbReference>
<dbReference type="FunFam" id="1.10.510.10:FF:000384">
    <property type="entry name" value="G-type lectin S-receptor-like serine/threonine-protein kinase"/>
    <property type="match status" value="1"/>
</dbReference>
<evidence type="ECO:0000256" key="4">
    <source>
        <dbReference type="ARBA" id="ARBA00022777"/>
    </source>
</evidence>
<dbReference type="InterPro" id="IPR003609">
    <property type="entry name" value="Pan_app"/>
</dbReference>
<dbReference type="InterPro" id="IPR000719">
    <property type="entry name" value="Prot_kinase_dom"/>
</dbReference>
<feature type="binding site" evidence="6">
    <location>
        <position position="226"/>
    </location>
    <ligand>
        <name>ATP</name>
        <dbReference type="ChEBI" id="CHEBI:30616"/>
    </ligand>
</feature>
<proteinExistence type="predicted"/>
<dbReference type="CDD" id="cd01098">
    <property type="entry name" value="PAN_AP_plant"/>
    <property type="match status" value="1"/>
</dbReference>
<dbReference type="PROSITE" id="PS00108">
    <property type="entry name" value="PROTEIN_KINASE_ST"/>
    <property type="match status" value="1"/>
</dbReference>
<dbReference type="KEGG" id="rsz:108852321"/>
<dbReference type="GeneID" id="108852321"/>
<dbReference type="PROSITE" id="PS50948">
    <property type="entry name" value="PAN"/>
    <property type="match status" value="1"/>
</dbReference>
<dbReference type="GO" id="GO:0005886">
    <property type="term" value="C:plasma membrane"/>
    <property type="evidence" value="ECO:0007669"/>
    <property type="project" value="TreeGrafter"/>
</dbReference>
<evidence type="ECO:0000256" key="8">
    <source>
        <dbReference type="SAM" id="Phobius"/>
    </source>
</evidence>
<dbReference type="SUPFAM" id="SSF56112">
    <property type="entry name" value="Protein kinase-like (PK-like)"/>
    <property type="match status" value="1"/>
</dbReference>
<dbReference type="PANTHER" id="PTHR27002:SF616">
    <property type="entry name" value="RECEPTOR-LIKE SERINE_THREONINE-PROTEIN KINASE"/>
    <property type="match status" value="1"/>
</dbReference>
<accession>A0A9W3DMB0</accession>
<feature type="transmembrane region" description="Helical" evidence="8">
    <location>
        <begin position="128"/>
        <end position="149"/>
    </location>
</feature>
<organism evidence="11 12">
    <name type="scientific">Raphanus sativus</name>
    <name type="common">Radish</name>
    <name type="synonym">Raphanus raphanistrum var. sativus</name>
    <dbReference type="NCBI Taxonomy" id="3726"/>
    <lineage>
        <taxon>Eukaryota</taxon>
        <taxon>Viridiplantae</taxon>
        <taxon>Streptophyta</taxon>
        <taxon>Embryophyta</taxon>
        <taxon>Tracheophyta</taxon>
        <taxon>Spermatophyta</taxon>
        <taxon>Magnoliopsida</taxon>
        <taxon>eudicotyledons</taxon>
        <taxon>Gunneridae</taxon>
        <taxon>Pentapetalae</taxon>
        <taxon>rosids</taxon>
        <taxon>malvids</taxon>
        <taxon>Brassicales</taxon>
        <taxon>Brassicaceae</taxon>
        <taxon>Brassiceae</taxon>
        <taxon>Raphanus</taxon>
    </lineage>
</organism>
<keyword evidence="11" id="KW-1185">Reference proteome</keyword>
<evidence type="ECO:0000256" key="1">
    <source>
        <dbReference type="ARBA" id="ARBA00022527"/>
    </source>
</evidence>
<dbReference type="PROSITE" id="PS50011">
    <property type="entry name" value="PROTEIN_KINASE_DOM"/>
    <property type="match status" value="1"/>
</dbReference>